<reference evidence="3 4" key="1">
    <citation type="submission" date="2016-10" db="EMBL/GenBank/DDBJ databases">
        <authorList>
            <person name="de Groot N.N."/>
        </authorList>
    </citation>
    <scope>NUCLEOTIDE SEQUENCE [LARGE SCALE GENOMIC DNA]</scope>
    <source>
        <strain evidence="3 4">DSM 21001</strain>
    </source>
</reference>
<feature type="chain" id="PRO_5011527686" evidence="1">
    <location>
        <begin position="27"/>
        <end position="147"/>
    </location>
</feature>
<feature type="domain" description="CHRD" evidence="2">
    <location>
        <begin position="27"/>
        <end position="147"/>
    </location>
</feature>
<dbReference type="PROSITE" id="PS50933">
    <property type="entry name" value="CHRD"/>
    <property type="match status" value="1"/>
</dbReference>
<evidence type="ECO:0000313" key="4">
    <source>
        <dbReference type="Proteomes" id="UP000199024"/>
    </source>
</evidence>
<dbReference type="InterPro" id="IPR010895">
    <property type="entry name" value="CHRD"/>
</dbReference>
<evidence type="ECO:0000259" key="2">
    <source>
        <dbReference type="PROSITE" id="PS50933"/>
    </source>
</evidence>
<dbReference type="Pfam" id="PF07452">
    <property type="entry name" value="CHRD"/>
    <property type="match status" value="1"/>
</dbReference>
<keyword evidence="1" id="KW-0732">Signal</keyword>
<sequence length="147" mass="15349">MKNANSLFRNFIVASALGLVSLAAHATTLHLKADLKASSEVPAKDSAGTGTLTGTLDTDTNEFKYHVEFNGLTGPAVAAHFHGPAAEGANAKPQLPIKTTPLASPLEGKATLTPEQAKDLADGKWYFNLHTTANPGGEIRGQVTKSE</sequence>
<dbReference type="RefSeq" id="WP_245781837.1">
    <property type="nucleotide sequence ID" value="NZ_FOZL01000001.1"/>
</dbReference>
<dbReference type="EMBL" id="FOZL01000001">
    <property type="protein sequence ID" value="SFS13840.1"/>
    <property type="molecule type" value="Genomic_DNA"/>
</dbReference>
<evidence type="ECO:0000313" key="3">
    <source>
        <dbReference type="EMBL" id="SFS13840.1"/>
    </source>
</evidence>
<name>A0A1I6MDL3_9BACT</name>
<keyword evidence="4" id="KW-1185">Reference proteome</keyword>
<dbReference type="Proteomes" id="UP000199024">
    <property type="component" value="Unassembled WGS sequence"/>
</dbReference>
<dbReference type="AlphaFoldDB" id="A0A1I6MDL3"/>
<dbReference type="SMART" id="SM00754">
    <property type="entry name" value="CHRD"/>
    <property type="match status" value="1"/>
</dbReference>
<evidence type="ECO:0000256" key="1">
    <source>
        <dbReference type="SAM" id="SignalP"/>
    </source>
</evidence>
<dbReference type="STRING" id="474950.SAMN05421771_2405"/>
<gene>
    <name evidence="3" type="ORF">SAMN05421771_2405</name>
</gene>
<organism evidence="3 4">
    <name type="scientific">Granulicella pectinivorans</name>
    <dbReference type="NCBI Taxonomy" id="474950"/>
    <lineage>
        <taxon>Bacteria</taxon>
        <taxon>Pseudomonadati</taxon>
        <taxon>Acidobacteriota</taxon>
        <taxon>Terriglobia</taxon>
        <taxon>Terriglobales</taxon>
        <taxon>Acidobacteriaceae</taxon>
        <taxon>Granulicella</taxon>
    </lineage>
</organism>
<feature type="signal peptide" evidence="1">
    <location>
        <begin position="1"/>
        <end position="26"/>
    </location>
</feature>
<protein>
    <submittedName>
        <fullName evidence="3">CHRD domain-containing protein</fullName>
    </submittedName>
</protein>
<accession>A0A1I6MDL3</accession>
<proteinExistence type="predicted"/>